<sequence>MISNKGSRTPTPAVNRGRIMHDTAYEIGRHFFEIYGAAGQIIIELGSYNVNGSLRDFCPAGATYLGLDVELGPGVDIRVEPGRDLPLRDDFADIVVSTSAFEHDPAFWDTFLQFARVLKPGGVLYLNAPSNGMFHRYPIDCWRFYPDCGKGFVALAQKRGYPLTLVESFIAERRGEHWNDFVAVFKKSSADAWPARFLSDTVPCKNIVRLGVEGIGAPSELPEDMRILEALRGENAELKAALEAAEFRALEAQLRARLAEKEETIAQLSARLAESVPS</sequence>
<name>A0A1W6MUD2_9HYPH</name>
<accession>A0A1W6MUD2</accession>
<dbReference type="Pfam" id="PF08241">
    <property type="entry name" value="Methyltransf_11"/>
    <property type="match status" value="1"/>
</dbReference>
<keyword evidence="1" id="KW-0175">Coiled coil</keyword>
<dbReference type="SUPFAM" id="SSF53335">
    <property type="entry name" value="S-adenosyl-L-methionine-dependent methyltransferases"/>
    <property type="match status" value="1"/>
</dbReference>
<dbReference type="Proteomes" id="UP000193978">
    <property type="component" value="Chromosome"/>
</dbReference>
<gene>
    <name evidence="3" type="ORF">B1812_08435</name>
</gene>
<dbReference type="AlphaFoldDB" id="A0A1W6MUD2"/>
<dbReference type="CDD" id="cd02440">
    <property type="entry name" value="AdoMet_MTases"/>
    <property type="match status" value="1"/>
</dbReference>
<dbReference type="GO" id="GO:0008757">
    <property type="term" value="F:S-adenosylmethionine-dependent methyltransferase activity"/>
    <property type="evidence" value="ECO:0007669"/>
    <property type="project" value="InterPro"/>
</dbReference>
<dbReference type="InterPro" id="IPR013216">
    <property type="entry name" value="Methyltransf_11"/>
</dbReference>
<reference evidence="3 4" key="1">
    <citation type="submission" date="2017-02" db="EMBL/GenBank/DDBJ databases">
        <authorList>
            <person name="Peterson S.W."/>
        </authorList>
    </citation>
    <scope>NUCLEOTIDE SEQUENCE [LARGE SCALE GENOMIC DNA]</scope>
    <source>
        <strain evidence="3 4">S285</strain>
    </source>
</reference>
<protein>
    <recommendedName>
        <fullName evidence="2">Methyltransferase type 11 domain-containing protein</fullName>
    </recommendedName>
</protein>
<evidence type="ECO:0000256" key="1">
    <source>
        <dbReference type="SAM" id="Coils"/>
    </source>
</evidence>
<feature type="coiled-coil region" evidence="1">
    <location>
        <begin position="228"/>
        <end position="271"/>
    </location>
</feature>
<organism evidence="3 4">
    <name type="scientific">Methylocystis bryophila</name>
    <dbReference type="NCBI Taxonomy" id="655015"/>
    <lineage>
        <taxon>Bacteria</taxon>
        <taxon>Pseudomonadati</taxon>
        <taxon>Pseudomonadota</taxon>
        <taxon>Alphaproteobacteria</taxon>
        <taxon>Hyphomicrobiales</taxon>
        <taxon>Methylocystaceae</taxon>
        <taxon>Methylocystis</taxon>
    </lineage>
</organism>
<dbReference type="InterPro" id="IPR029063">
    <property type="entry name" value="SAM-dependent_MTases_sf"/>
</dbReference>
<keyword evidence="4" id="KW-1185">Reference proteome</keyword>
<evidence type="ECO:0000313" key="3">
    <source>
        <dbReference type="EMBL" id="ARN81099.1"/>
    </source>
</evidence>
<feature type="domain" description="Methyltransferase type 11" evidence="2">
    <location>
        <begin position="73"/>
        <end position="126"/>
    </location>
</feature>
<evidence type="ECO:0000259" key="2">
    <source>
        <dbReference type="Pfam" id="PF08241"/>
    </source>
</evidence>
<dbReference type="Gene3D" id="3.40.50.150">
    <property type="entry name" value="Vaccinia Virus protein VP39"/>
    <property type="match status" value="1"/>
</dbReference>
<dbReference type="EMBL" id="CP019948">
    <property type="protein sequence ID" value="ARN81099.1"/>
    <property type="molecule type" value="Genomic_DNA"/>
</dbReference>
<evidence type="ECO:0000313" key="4">
    <source>
        <dbReference type="Proteomes" id="UP000193978"/>
    </source>
</evidence>
<dbReference type="KEGG" id="mbry:B1812_08435"/>
<proteinExistence type="predicted"/>